<evidence type="ECO:0000313" key="2">
    <source>
        <dbReference type="EMBL" id="ABD87917.1"/>
    </source>
</evidence>
<keyword evidence="1" id="KW-0472">Membrane</keyword>
<protein>
    <submittedName>
        <fullName evidence="2">Uncharacterized protein</fullName>
    </submittedName>
</protein>
<feature type="transmembrane region" description="Helical" evidence="1">
    <location>
        <begin position="140"/>
        <end position="159"/>
    </location>
</feature>
<reference evidence="2" key="1">
    <citation type="submission" date="2006-03" db="EMBL/GenBank/DDBJ databases">
        <title>Complete sequence of Rhodopseudomonas palustris BisB18.</title>
        <authorList>
            <consortium name="US DOE Joint Genome Institute"/>
            <person name="Copeland A."/>
            <person name="Lucas S."/>
            <person name="Lapidus A."/>
            <person name="Barry K."/>
            <person name="Detter J.C."/>
            <person name="Glavina del Rio T."/>
            <person name="Hammon N."/>
            <person name="Israni S."/>
            <person name="Dalin E."/>
            <person name="Tice H."/>
            <person name="Pitluck S."/>
            <person name="Chain P."/>
            <person name="Malfatti S."/>
            <person name="Shin M."/>
            <person name="Vergez L."/>
            <person name="Schmutz J."/>
            <person name="Larimer F."/>
            <person name="Land M."/>
            <person name="Hauser L."/>
            <person name="Pelletier D.A."/>
            <person name="Kyrpides N."/>
            <person name="Anderson I."/>
            <person name="Oda Y."/>
            <person name="Harwood C.S."/>
            <person name="Richardson P."/>
        </authorList>
    </citation>
    <scope>NUCLEOTIDE SEQUENCE [LARGE SCALE GENOMIC DNA]</scope>
    <source>
        <strain evidence="2">BisB18</strain>
    </source>
</reference>
<feature type="transmembrane region" description="Helical" evidence="1">
    <location>
        <begin position="171"/>
        <end position="190"/>
    </location>
</feature>
<accession>Q215L9</accession>
<dbReference type="HOGENOM" id="CLU_1389289_0_0_5"/>
<proteinExistence type="predicted"/>
<dbReference type="KEGG" id="rpc:RPC_2364"/>
<dbReference type="AlphaFoldDB" id="Q215L9"/>
<evidence type="ECO:0000256" key="1">
    <source>
        <dbReference type="SAM" id="Phobius"/>
    </source>
</evidence>
<organism evidence="2">
    <name type="scientific">Rhodopseudomonas palustris (strain BisB18)</name>
    <dbReference type="NCBI Taxonomy" id="316056"/>
    <lineage>
        <taxon>Bacteria</taxon>
        <taxon>Pseudomonadati</taxon>
        <taxon>Pseudomonadota</taxon>
        <taxon>Alphaproteobacteria</taxon>
        <taxon>Hyphomicrobiales</taxon>
        <taxon>Nitrobacteraceae</taxon>
        <taxon>Rhodopseudomonas</taxon>
    </lineage>
</organism>
<keyword evidence="1" id="KW-0812">Transmembrane</keyword>
<keyword evidence="1" id="KW-1133">Transmembrane helix</keyword>
<dbReference type="eggNOG" id="ENOG50312UB">
    <property type="taxonomic scope" value="Bacteria"/>
</dbReference>
<name>Q215L9_RHOPB</name>
<gene>
    <name evidence="2" type="ordered locus">RPC_2364</name>
</gene>
<sequence length="196" mass="21204">MSPWPRRAVAAASGALAGLPYRSVSRTTPRHGQVRRGDGVRGCSLARMVALDDRGDIRPQCRGGRRPTACCGCRTESRGPRSPGRNDLFELGPYGLRLSPPMRGAAALNETLISTCQMFLVPLTILFAAVGVANSRFVKLLVCLLGVGIAALWIWRVWLWTGLSLIDKRTGIGLAGGFALCWVLTLLAQIKSSFQR</sequence>
<dbReference type="EMBL" id="CP000301">
    <property type="protein sequence ID" value="ABD87917.1"/>
    <property type="molecule type" value="Genomic_DNA"/>
</dbReference>
<feature type="transmembrane region" description="Helical" evidence="1">
    <location>
        <begin position="112"/>
        <end position="133"/>
    </location>
</feature>